<proteinExistence type="predicted"/>
<comment type="caution">
    <text evidence="3">The sequence shown here is derived from an EMBL/GenBank/DDBJ whole genome shotgun (WGS) entry which is preliminary data.</text>
</comment>
<feature type="coiled-coil region" evidence="1">
    <location>
        <begin position="155"/>
        <end position="217"/>
    </location>
</feature>
<dbReference type="EMBL" id="CAUJNA010000397">
    <property type="protein sequence ID" value="CAJ1376476.1"/>
    <property type="molecule type" value="Genomic_DNA"/>
</dbReference>
<keyword evidence="1" id="KW-0175">Coiled coil</keyword>
<feature type="region of interest" description="Disordered" evidence="2">
    <location>
        <begin position="223"/>
        <end position="251"/>
    </location>
</feature>
<evidence type="ECO:0000256" key="1">
    <source>
        <dbReference type="SAM" id="Coils"/>
    </source>
</evidence>
<evidence type="ECO:0000313" key="4">
    <source>
        <dbReference type="Proteomes" id="UP001178507"/>
    </source>
</evidence>
<feature type="region of interest" description="Disordered" evidence="2">
    <location>
        <begin position="377"/>
        <end position="428"/>
    </location>
</feature>
<keyword evidence="4" id="KW-1185">Reference proteome</keyword>
<feature type="compositionally biased region" description="Basic and acidic residues" evidence="2">
    <location>
        <begin position="377"/>
        <end position="425"/>
    </location>
</feature>
<evidence type="ECO:0000313" key="3">
    <source>
        <dbReference type="EMBL" id="CAJ1376476.1"/>
    </source>
</evidence>
<evidence type="ECO:0000256" key="2">
    <source>
        <dbReference type="SAM" id="MobiDB-lite"/>
    </source>
</evidence>
<name>A0AA36HWQ9_9DINO</name>
<sequence length="635" mass="71785">MISKRVGQPRMARLPAPRPSSQDWRQPIGPCSQHKAKSDGQGRRQTSSPVLDAPPTPWSSAKVLPTSHARKIRRGNVTTGLLGSGNVDEQTQLADWAEHLHEEILALTKERDSLAASLASAQAESVQTRMGLEQAERRCAELERLGGGSTDVGENADLRKQLRAYAIEVEKLRRDMEGLHASNSVSTQVLQKMHAEREELQEKHLRLQDEHRQNLDECKRLSDLHGSERQHRQRLESQFQGQSSEKEAEATMRQEILQREHQKNWEELQKAHSAHQEKDGAFRALAQLAQDAMAMVAELQESFVEQTRKYQELAKSVRNQQQELSRDCQEAEELAQHTEKFAGELKQLLGHTREANSAGEDQWKQEAHRLDEELRKLTTHHREAAKTVRELRQADDKRKAKESQQADQELQRSTEKAKKKMERDGLMTNPNIIRQMAQAMTGIEVEKIDQKSRAEKRLLKVICDVKPRGQGGDLQLRWSKAPYRDFSDRSSCDLTKVMSIGYGFAARAPWLFRDAPPHLCFSLHTPSRSFDFICNSDSDVEALVLVISRLCTRSQGWPLHGGVNSHSRFMAMKGWTKVQAACRANKSTFSTHLLEAASKLQLGPSQRGPSLPPPPAETDILHTDTLMQDVESASS</sequence>
<feature type="region of interest" description="Disordered" evidence="2">
    <location>
        <begin position="1"/>
        <end position="71"/>
    </location>
</feature>
<accession>A0AA36HWQ9</accession>
<dbReference type="AlphaFoldDB" id="A0AA36HWQ9"/>
<feature type="coiled-coil region" evidence="1">
    <location>
        <begin position="296"/>
        <end position="334"/>
    </location>
</feature>
<protein>
    <submittedName>
        <fullName evidence="3">Uncharacterized protein</fullName>
    </submittedName>
</protein>
<organism evidence="3 4">
    <name type="scientific">Effrenium voratum</name>
    <dbReference type="NCBI Taxonomy" id="2562239"/>
    <lineage>
        <taxon>Eukaryota</taxon>
        <taxon>Sar</taxon>
        <taxon>Alveolata</taxon>
        <taxon>Dinophyceae</taxon>
        <taxon>Suessiales</taxon>
        <taxon>Symbiodiniaceae</taxon>
        <taxon>Effrenium</taxon>
    </lineage>
</organism>
<gene>
    <name evidence="3" type="ORF">EVOR1521_LOCUS5528</name>
</gene>
<dbReference type="Proteomes" id="UP001178507">
    <property type="component" value="Unassembled WGS sequence"/>
</dbReference>
<reference evidence="3" key="1">
    <citation type="submission" date="2023-08" db="EMBL/GenBank/DDBJ databases">
        <authorList>
            <person name="Chen Y."/>
            <person name="Shah S."/>
            <person name="Dougan E. K."/>
            <person name="Thang M."/>
            <person name="Chan C."/>
        </authorList>
    </citation>
    <scope>NUCLEOTIDE SEQUENCE</scope>
</reference>
<feature type="compositionally biased region" description="Basic and acidic residues" evidence="2">
    <location>
        <begin position="223"/>
        <end position="235"/>
    </location>
</feature>